<name>A0ABC8T0T2_9AQUA</name>
<accession>A0ABC8T0T2</accession>
<evidence type="ECO:0000256" key="1">
    <source>
        <dbReference type="SAM" id="MobiDB-lite"/>
    </source>
</evidence>
<feature type="region of interest" description="Disordered" evidence="1">
    <location>
        <begin position="120"/>
        <end position="163"/>
    </location>
</feature>
<reference evidence="2 3" key="1">
    <citation type="submission" date="2024-02" db="EMBL/GenBank/DDBJ databases">
        <authorList>
            <person name="Vignale AGUSTIN F."/>
            <person name="Sosa J E."/>
            <person name="Modenutti C."/>
        </authorList>
    </citation>
    <scope>NUCLEOTIDE SEQUENCE [LARGE SCALE GENOMIC DNA]</scope>
</reference>
<feature type="region of interest" description="Disordered" evidence="1">
    <location>
        <begin position="32"/>
        <end position="55"/>
    </location>
</feature>
<keyword evidence="3" id="KW-1185">Reference proteome</keyword>
<dbReference type="AlphaFoldDB" id="A0ABC8T0T2"/>
<proteinExistence type="predicted"/>
<organism evidence="2 3">
    <name type="scientific">Ilex paraguariensis</name>
    <name type="common">yerba mate</name>
    <dbReference type="NCBI Taxonomy" id="185542"/>
    <lineage>
        <taxon>Eukaryota</taxon>
        <taxon>Viridiplantae</taxon>
        <taxon>Streptophyta</taxon>
        <taxon>Embryophyta</taxon>
        <taxon>Tracheophyta</taxon>
        <taxon>Spermatophyta</taxon>
        <taxon>Magnoliopsida</taxon>
        <taxon>eudicotyledons</taxon>
        <taxon>Gunneridae</taxon>
        <taxon>Pentapetalae</taxon>
        <taxon>asterids</taxon>
        <taxon>campanulids</taxon>
        <taxon>Aquifoliales</taxon>
        <taxon>Aquifoliaceae</taxon>
        <taxon>Ilex</taxon>
    </lineage>
</organism>
<evidence type="ECO:0000313" key="3">
    <source>
        <dbReference type="Proteomes" id="UP001642360"/>
    </source>
</evidence>
<feature type="compositionally biased region" description="Basic residues" evidence="1">
    <location>
        <begin position="131"/>
        <end position="141"/>
    </location>
</feature>
<sequence>MASIPHSKANNLKTKKTTCLSFNSMASIQHAKPANQTNHPIQGPANDKPKNETCYQGSNEHKFTNKVKEKVNSARKILTEHIHNEHHTHQDHTRICANHRQQLMRRGSDMAYGDVTEKKNKEGHAFSCMPKKQHLLKKNKNRKEGENNNKSSSSSSESNDDTR</sequence>
<evidence type="ECO:0000313" key="2">
    <source>
        <dbReference type="EMBL" id="CAK9163051.1"/>
    </source>
</evidence>
<comment type="caution">
    <text evidence="2">The sequence shown here is derived from an EMBL/GenBank/DDBJ whole genome shotgun (WGS) entry which is preliminary data.</text>
</comment>
<dbReference type="EMBL" id="CAUOFW020003948">
    <property type="protein sequence ID" value="CAK9163051.1"/>
    <property type="molecule type" value="Genomic_DNA"/>
</dbReference>
<protein>
    <submittedName>
        <fullName evidence="2">Uncharacterized protein</fullName>
    </submittedName>
</protein>
<dbReference type="Proteomes" id="UP001642360">
    <property type="component" value="Unassembled WGS sequence"/>
</dbReference>
<gene>
    <name evidence="2" type="ORF">ILEXP_LOCUS32019</name>
</gene>
<feature type="compositionally biased region" description="Low complexity" evidence="1">
    <location>
        <begin position="148"/>
        <end position="157"/>
    </location>
</feature>